<keyword evidence="1" id="KW-1133">Transmembrane helix</keyword>
<keyword evidence="1" id="KW-0812">Transmembrane</keyword>
<dbReference type="RefSeq" id="WP_066940496.1">
    <property type="nucleotide sequence ID" value="NZ_BBYK01000045.1"/>
</dbReference>
<evidence type="ECO:0000256" key="1">
    <source>
        <dbReference type="SAM" id="Phobius"/>
    </source>
</evidence>
<evidence type="ECO:0008006" key="4">
    <source>
        <dbReference type="Google" id="ProtNLM"/>
    </source>
</evidence>
<organism evidence="2 3">
    <name type="scientific">Microtetraspora fusca</name>
    <dbReference type="NCBI Taxonomy" id="1997"/>
    <lineage>
        <taxon>Bacteria</taxon>
        <taxon>Bacillati</taxon>
        <taxon>Actinomycetota</taxon>
        <taxon>Actinomycetes</taxon>
        <taxon>Streptosporangiales</taxon>
        <taxon>Streptosporangiaceae</taxon>
        <taxon>Microtetraspora</taxon>
    </lineage>
</organism>
<keyword evidence="1" id="KW-0472">Membrane</keyword>
<reference evidence="2 3" key="1">
    <citation type="submission" date="2024-10" db="EMBL/GenBank/DDBJ databases">
        <title>The Natural Products Discovery Center: Release of the First 8490 Sequenced Strains for Exploring Actinobacteria Biosynthetic Diversity.</title>
        <authorList>
            <person name="Kalkreuter E."/>
            <person name="Kautsar S.A."/>
            <person name="Yang D."/>
            <person name="Bader C.D."/>
            <person name="Teijaro C.N."/>
            <person name="Fluegel L."/>
            <person name="Davis C.M."/>
            <person name="Simpson J.R."/>
            <person name="Lauterbach L."/>
            <person name="Steele A.D."/>
            <person name="Gui C."/>
            <person name="Meng S."/>
            <person name="Li G."/>
            <person name="Viehrig K."/>
            <person name="Ye F."/>
            <person name="Su P."/>
            <person name="Kiefer A.F."/>
            <person name="Nichols A."/>
            <person name="Cepeda A.J."/>
            <person name="Yan W."/>
            <person name="Fan B."/>
            <person name="Jiang Y."/>
            <person name="Adhikari A."/>
            <person name="Zheng C.-J."/>
            <person name="Schuster L."/>
            <person name="Cowan T.M."/>
            <person name="Smanski M.J."/>
            <person name="Chevrette M.G."/>
            <person name="De Carvalho L.P.S."/>
            <person name="Shen B."/>
        </authorList>
    </citation>
    <scope>NUCLEOTIDE SEQUENCE [LARGE SCALE GENOMIC DNA]</scope>
    <source>
        <strain evidence="2 3">NPDC001281</strain>
    </source>
</reference>
<keyword evidence="3" id="KW-1185">Reference proteome</keyword>
<sequence>MSTPQLFVAVTVLVRPELDVFVVMQLGACCASADDAVTSPPATIVSVAAIVVVALLNFMIHSFASLPVRNFTDSSKDLTYPYTRRISLRVIR</sequence>
<accession>A0ABW6V0B7</accession>
<comment type="caution">
    <text evidence="2">The sequence shown here is derived from an EMBL/GenBank/DDBJ whole genome shotgun (WGS) entry which is preliminary data.</text>
</comment>
<gene>
    <name evidence="2" type="ORF">ACFY05_07835</name>
</gene>
<dbReference type="Proteomes" id="UP001602119">
    <property type="component" value="Unassembled WGS sequence"/>
</dbReference>
<dbReference type="EMBL" id="JBIAXI010000004">
    <property type="protein sequence ID" value="MFF4772754.1"/>
    <property type="molecule type" value="Genomic_DNA"/>
</dbReference>
<evidence type="ECO:0000313" key="2">
    <source>
        <dbReference type="EMBL" id="MFF4772754.1"/>
    </source>
</evidence>
<proteinExistence type="predicted"/>
<feature type="transmembrane region" description="Helical" evidence="1">
    <location>
        <begin position="42"/>
        <end position="60"/>
    </location>
</feature>
<evidence type="ECO:0000313" key="3">
    <source>
        <dbReference type="Proteomes" id="UP001602119"/>
    </source>
</evidence>
<name>A0ABW6V0B7_MICFU</name>
<protein>
    <recommendedName>
        <fullName evidence="4">Secreted peptide</fullName>
    </recommendedName>
</protein>